<gene>
    <name evidence="1" type="ORF">M9Y10_026824</name>
</gene>
<dbReference type="EMBL" id="JAPFFF010000040">
    <property type="protein sequence ID" value="KAK8841872.1"/>
    <property type="molecule type" value="Genomic_DNA"/>
</dbReference>
<protein>
    <submittedName>
        <fullName evidence="1">Uncharacterized protein</fullName>
    </submittedName>
</protein>
<accession>A0ABR2H813</accession>
<comment type="caution">
    <text evidence="1">The sequence shown here is derived from an EMBL/GenBank/DDBJ whole genome shotgun (WGS) entry which is preliminary data.</text>
</comment>
<proteinExistence type="predicted"/>
<evidence type="ECO:0000313" key="2">
    <source>
        <dbReference type="Proteomes" id="UP001470230"/>
    </source>
</evidence>
<organism evidence="1 2">
    <name type="scientific">Tritrichomonas musculus</name>
    <dbReference type="NCBI Taxonomy" id="1915356"/>
    <lineage>
        <taxon>Eukaryota</taxon>
        <taxon>Metamonada</taxon>
        <taxon>Parabasalia</taxon>
        <taxon>Tritrichomonadida</taxon>
        <taxon>Tritrichomonadidae</taxon>
        <taxon>Tritrichomonas</taxon>
    </lineage>
</organism>
<sequence length="481" mass="56221">MDYKFPIFNKDMQEQSDCYVLYSKSLTIQIDLNKDIQELQQAVDYCLSHPNEEKSWSNLDDLFQYGLYKHLTQEHSILIIKAFYQYFQTHSFATISSIRTIQKCLQKYCSFIPPDFIDFLFRFSLSNINCNSKMSLIDNSLIIIYIILPFTNETQRAFFLQYFLSFYPKISLMDSFPNSSFLVCIYKYFEICSFVEALPSFRQLSHIIFSFLPNKLWGLSYEPVNIIETAILKDPNICLFILQPELNFIPILTELVSQKQEALSKISIDLFTTVINLLKGIPKECQVENKVNLILNITESSKMLLDFNNAAINCLPTPFEKLEISIIRCITSLLQIGLDPSQMKISNLFDLFEKHKHMNYKHKKEILSFASIALQKAPSLFLQPFIESPNSMIIELIFESIYDSDWKVLFNSLNITLILIRMRKLFLQNTKCKVNRNNEKFTDHFLGVFDPSAIDLDEIKLSENEEIRHLAFLIDDEINNE</sequence>
<reference evidence="1 2" key="1">
    <citation type="submission" date="2024-04" db="EMBL/GenBank/DDBJ databases">
        <title>Tritrichomonas musculus Genome.</title>
        <authorList>
            <person name="Alves-Ferreira E."/>
            <person name="Grigg M."/>
            <person name="Lorenzi H."/>
            <person name="Galac M."/>
        </authorList>
    </citation>
    <scope>NUCLEOTIDE SEQUENCE [LARGE SCALE GENOMIC DNA]</scope>
    <source>
        <strain evidence="1 2">EAF2021</strain>
    </source>
</reference>
<keyword evidence="2" id="KW-1185">Reference proteome</keyword>
<name>A0ABR2H813_9EUKA</name>
<evidence type="ECO:0000313" key="1">
    <source>
        <dbReference type="EMBL" id="KAK8841872.1"/>
    </source>
</evidence>
<dbReference type="Proteomes" id="UP001470230">
    <property type="component" value="Unassembled WGS sequence"/>
</dbReference>